<dbReference type="PANTHER" id="PTHR43172:SF2">
    <property type="entry name" value="ADENYLOSUCCINATE LYASE C-TERMINAL DOMAIN-CONTAINING PROTEIN"/>
    <property type="match status" value="1"/>
</dbReference>
<keyword evidence="3" id="KW-1185">Reference proteome</keyword>
<sequence>MSRELLQHPFMSRAALEHFTTPALIRAMLAFELALADSEEQHGILPAGTYLAMAHHLTPEVFDAVALETDTALGGNAAIPFVQQAKAALPESLRQWYHHGATSQDVLDTALMQLSAQRLPVMLGLVERSLDALAQLMRHHGDTLMIGRTLMQQALPTTFGVRAAQWALQLDEARLRLSDIAIKGLPVQFGGPVGIHGGLPGGLPLMETLAQRLGLRAPLLPWHTNRQPIHALMTALDALAVAADKIAGDIILLAQGELQELAEPAGEGVGGSSSMAHKRNPVRCTLIRAASRGIHGHVTTFLHAASQPLERAAGEWHSEWAALIESQQLLEGALDQLAITLEGLEVHIDAMARNLAATHSSDARAQLGSAHDQIARVLDHLGR</sequence>
<dbReference type="PROSITE" id="PS00163">
    <property type="entry name" value="FUMARATE_LYASES"/>
    <property type="match status" value="1"/>
</dbReference>
<accession>A0A240UQG4</accession>
<comment type="similarity">
    <text evidence="1">Belongs to the class-II fumarase/aspartase family.</text>
</comment>
<dbReference type="InterPro" id="IPR020557">
    <property type="entry name" value="Fumarate_lyase_CS"/>
</dbReference>
<dbReference type="InterPro" id="IPR022761">
    <property type="entry name" value="Fumarate_lyase_N"/>
</dbReference>
<evidence type="ECO:0000313" key="3">
    <source>
        <dbReference type="Proteomes" id="UP000194457"/>
    </source>
</evidence>
<dbReference type="EMBL" id="CP021358">
    <property type="protein sequence ID" value="ART63355.1"/>
    <property type="molecule type" value="Genomic_DNA"/>
</dbReference>
<proteinExistence type="inferred from homology"/>
<dbReference type="Pfam" id="PF00206">
    <property type="entry name" value="Lyase_1"/>
    <property type="match status" value="1"/>
</dbReference>
<dbReference type="InterPro" id="IPR008948">
    <property type="entry name" value="L-Aspartase-like"/>
</dbReference>
<gene>
    <name evidence="2" type="ORF">B9H00_10035</name>
</gene>
<dbReference type="InterPro" id="IPR000362">
    <property type="entry name" value="Fumarate_lyase_fam"/>
</dbReference>
<dbReference type="PANTHER" id="PTHR43172">
    <property type="entry name" value="ADENYLOSUCCINATE LYASE"/>
    <property type="match status" value="1"/>
</dbReference>
<dbReference type="AlphaFoldDB" id="A0A240UQG4"/>
<evidence type="ECO:0000313" key="2">
    <source>
        <dbReference type="EMBL" id="ART63355.1"/>
    </source>
</evidence>
<dbReference type="SUPFAM" id="SSF48557">
    <property type="entry name" value="L-aspartase-like"/>
    <property type="match status" value="1"/>
</dbReference>
<dbReference type="Proteomes" id="UP000194457">
    <property type="component" value="Chromosome"/>
</dbReference>
<name>A0A240UQG4_9GAMM</name>
<dbReference type="PRINTS" id="PR00149">
    <property type="entry name" value="FUMRATELYASE"/>
</dbReference>
<dbReference type="OrthoDB" id="9768878at2"/>
<dbReference type="Gene3D" id="1.20.200.10">
    <property type="entry name" value="Fumarase/aspartase (Central domain)"/>
    <property type="match status" value="1"/>
</dbReference>
<dbReference type="RefSeq" id="WP_086900539.1">
    <property type="nucleotide sequence ID" value="NZ_CP021358.1"/>
</dbReference>
<reference evidence="2 3" key="1">
    <citation type="submission" date="2017-05" db="EMBL/GenBank/DDBJ databases">
        <authorList>
            <person name="Song R."/>
            <person name="Chenine A.L."/>
            <person name="Ruprecht R.M."/>
        </authorList>
    </citation>
    <scope>NUCLEOTIDE SEQUENCE [LARGE SCALE GENOMIC DNA]</scope>
    <source>
        <strain evidence="2">SW32</strain>
    </source>
</reference>
<organism evidence="2 3">
    <name type="scientific">Kushneria marisflavi</name>
    <dbReference type="NCBI Taxonomy" id="157779"/>
    <lineage>
        <taxon>Bacteria</taxon>
        <taxon>Pseudomonadati</taxon>
        <taxon>Pseudomonadota</taxon>
        <taxon>Gammaproteobacteria</taxon>
        <taxon>Oceanospirillales</taxon>
        <taxon>Halomonadaceae</taxon>
        <taxon>Kushneria</taxon>
    </lineage>
</organism>
<dbReference type="GO" id="GO:0016829">
    <property type="term" value="F:lyase activity"/>
    <property type="evidence" value="ECO:0007669"/>
    <property type="project" value="UniProtKB-ARBA"/>
</dbReference>
<protein>
    <submittedName>
        <fullName evidence="2">Uncharacterized protein</fullName>
    </submittedName>
</protein>
<evidence type="ECO:0000256" key="1">
    <source>
        <dbReference type="ARBA" id="ARBA00034772"/>
    </source>
</evidence>
<dbReference type="KEGG" id="kma:B9H00_10035"/>